<name>A0A7W8KHS2_9DEIO</name>
<dbReference type="Proteomes" id="UP000619376">
    <property type="component" value="Unassembled WGS sequence"/>
</dbReference>
<reference evidence="3 4" key="3">
    <citation type="submission" date="2020-08" db="EMBL/GenBank/DDBJ databases">
        <title>Genomic Encyclopedia of Type Strains, Phase IV (KMG-IV): sequencing the most valuable type-strain genomes for metagenomic binning, comparative biology and taxonomic classification.</title>
        <authorList>
            <person name="Goeker M."/>
        </authorList>
    </citation>
    <scope>NUCLEOTIDE SEQUENCE [LARGE SCALE GENOMIC DNA]</scope>
    <source>
        <strain evidence="3 4">DSM 27521</strain>
    </source>
</reference>
<dbReference type="Pfam" id="PF01636">
    <property type="entry name" value="APH"/>
    <property type="match status" value="1"/>
</dbReference>
<dbReference type="GO" id="GO:0016301">
    <property type="term" value="F:kinase activity"/>
    <property type="evidence" value="ECO:0007669"/>
    <property type="project" value="UniProtKB-KW"/>
</dbReference>
<protein>
    <submittedName>
        <fullName evidence="3">Aminoglycoside/choline kinase family phosphotransferase</fullName>
    </submittedName>
</protein>
<evidence type="ECO:0000313" key="3">
    <source>
        <dbReference type="EMBL" id="MBB5378370.1"/>
    </source>
</evidence>
<organism evidence="3 4">
    <name type="scientific">Deinococcus metalli</name>
    <dbReference type="NCBI Taxonomy" id="1141878"/>
    <lineage>
        <taxon>Bacteria</taxon>
        <taxon>Thermotogati</taxon>
        <taxon>Deinococcota</taxon>
        <taxon>Deinococci</taxon>
        <taxon>Deinococcales</taxon>
        <taxon>Deinococcaceae</taxon>
        <taxon>Deinococcus</taxon>
    </lineage>
</organism>
<evidence type="ECO:0000313" key="2">
    <source>
        <dbReference type="EMBL" id="GHF59397.1"/>
    </source>
</evidence>
<reference evidence="2" key="1">
    <citation type="journal article" date="2014" name="Int. J. Syst. Evol. Microbiol.">
        <title>Complete genome of a new Firmicutes species belonging to the dominant human colonic microbiota ('Ruminococcus bicirculans') reveals two chromosomes and a selective capacity to utilize plant glucans.</title>
        <authorList>
            <consortium name="NISC Comparative Sequencing Program"/>
            <person name="Wegmann U."/>
            <person name="Louis P."/>
            <person name="Goesmann A."/>
            <person name="Henrissat B."/>
            <person name="Duncan S.H."/>
            <person name="Flint H.J."/>
        </authorList>
    </citation>
    <scope>NUCLEOTIDE SEQUENCE</scope>
    <source>
        <strain evidence="2">CGMCC 1.18437</strain>
    </source>
</reference>
<dbReference type="AlphaFoldDB" id="A0A7W8KHS2"/>
<dbReference type="EMBL" id="JACHFK010000012">
    <property type="protein sequence ID" value="MBB5378370.1"/>
    <property type="molecule type" value="Genomic_DNA"/>
</dbReference>
<keyword evidence="5" id="KW-1185">Reference proteome</keyword>
<sequence length="424" mass="46797">MTPRRETALHVLYTRPGESAWYTLDTDHMTFFGANVLEVVRAAGLPGTLLRRLHFRTVGEEGGVRRTESVWHLHAGEAAGLDWRAEGAWDERRRAWREVARTPPTNVPWMHPGWHADTLAWLDEELTAQGRTRTGEPAVLKHWQISVLWRVPTGAGPVYLKAVPAFFAREVAVTPVLARELEGAAPPVLAADTGRGLLLLESAGSEVSEAPDLDAVMAHVARLQQASRPLLPALELRDRGPEYVLDWLDALLSDATLLTGEDGGFTAQDAGALRALRPLLTAALERLAASPLPRTLGHGDLHGGNMVARDGAFTLLDWSDVCVTHPFLDVNPAYFSPWQVDPPPGAVDAARDVYLRAWTEFAPEDDLKALFRDAVICGELYRALGYVDGLQGAVEDKTEWRTAHLGHLRQVLRLHRAQDWSWAP</sequence>
<reference evidence="5" key="2">
    <citation type="journal article" date="2019" name="Int. J. Syst. Evol. Microbiol.">
        <title>The Global Catalogue of Microorganisms (GCM) 10K type strain sequencing project: providing services to taxonomists for standard genome sequencing and annotation.</title>
        <authorList>
            <consortium name="The Broad Institute Genomics Platform"/>
            <consortium name="The Broad Institute Genome Sequencing Center for Infectious Disease"/>
            <person name="Wu L."/>
            <person name="Ma J."/>
        </authorList>
    </citation>
    <scope>NUCLEOTIDE SEQUENCE [LARGE SCALE GENOMIC DNA]</scope>
    <source>
        <strain evidence="5">CGMCC 1.18437</strain>
    </source>
</reference>
<dbReference type="SUPFAM" id="SSF56112">
    <property type="entry name" value="Protein kinase-like (PK-like)"/>
    <property type="match status" value="1"/>
</dbReference>
<gene>
    <name evidence="2" type="ORF">GCM10017781_39610</name>
    <name evidence="3" type="ORF">HNQ07_003876</name>
</gene>
<evidence type="ECO:0000313" key="5">
    <source>
        <dbReference type="Proteomes" id="UP000619376"/>
    </source>
</evidence>
<dbReference type="EMBL" id="BNAJ01000013">
    <property type="protein sequence ID" value="GHF59397.1"/>
    <property type="molecule type" value="Genomic_DNA"/>
</dbReference>
<dbReference type="InterPro" id="IPR002575">
    <property type="entry name" value="Aminoglycoside_PTrfase"/>
</dbReference>
<feature type="domain" description="Aminoglycoside phosphotransferase" evidence="1">
    <location>
        <begin position="162"/>
        <end position="362"/>
    </location>
</feature>
<dbReference type="RefSeq" id="WP_184114809.1">
    <property type="nucleotide sequence ID" value="NZ_BNAJ01000013.1"/>
</dbReference>
<dbReference type="Gene3D" id="3.90.1200.10">
    <property type="match status" value="1"/>
</dbReference>
<comment type="caution">
    <text evidence="3">The sequence shown here is derived from an EMBL/GenBank/DDBJ whole genome shotgun (WGS) entry which is preliminary data.</text>
</comment>
<evidence type="ECO:0000313" key="4">
    <source>
        <dbReference type="Proteomes" id="UP000539473"/>
    </source>
</evidence>
<dbReference type="InterPro" id="IPR011009">
    <property type="entry name" value="Kinase-like_dom_sf"/>
</dbReference>
<accession>A0A7W8KHS2</accession>
<proteinExistence type="predicted"/>
<keyword evidence="3" id="KW-0808">Transferase</keyword>
<reference evidence="2" key="4">
    <citation type="submission" date="2024-05" db="EMBL/GenBank/DDBJ databases">
        <authorList>
            <person name="Sun Q."/>
            <person name="Zhou Y."/>
        </authorList>
    </citation>
    <scope>NUCLEOTIDE SEQUENCE</scope>
    <source>
        <strain evidence="2">CGMCC 1.18437</strain>
    </source>
</reference>
<evidence type="ECO:0000259" key="1">
    <source>
        <dbReference type="Pfam" id="PF01636"/>
    </source>
</evidence>
<keyword evidence="3" id="KW-0418">Kinase</keyword>
<dbReference type="Proteomes" id="UP000539473">
    <property type="component" value="Unassembled WGS sequence"/>
</dbReference>